<reference evidence="1 2" key="1">
    <citation type="journal article" date="2007" name="Nature">
        <title>Evolution of genes and genomes on the Drosophila phylogeny.</title>
        <authorList>
            <consortium name="Drosophila 12 Genomes Consortium"/>
            <person name="Clark A.G."/>
            <person name="Eisen M.B."/>
            <person name="Smith D.R."/>
            <person name="Bergman C.M."/>
            <person name="Oliver B."/>
            <person name="Markow T.A."/>
            <person name="Kaufman T.C."/>
            <person name="Kellis M."/>
            <person name="Gelbart W."/>
            <person name="Iyer V.N."/>
            <person name="Pollard D.A."/>
            <person name="Sackton T.B."/>
            <person name="Larracuente A.M."/>
            <person name="Singh N.D."/>
            <person name="Abad J.P."/>
            <person name="Abt D.N."/>
            <person name="Adryan B."/>
            <person name="Aguade M."/>
            <person name="Akashi H."/>
            <person name="Anderson W.W."/>
            <person name="Aquadro C.F."/>
            <person name="Ardell D.H."/>
            <person name="Arguello R."/>
            <person name="Artieri C.G."/>
            <person name="Barbash D.A."/>
            <person name="Barker D."/>
            <person name="Barsanti P."/>
            <person name="Batterham P."/>
            <person name="Batzoglou S."/>
            <person name="Begun D."/>
            <person name="Bhutkar A."/>
            <person name="Blanco E."/>
            <person name="Bosak S.A."/>
            <person name="Bradley R.K."/>
            <person name="Brand A.D."/>
            <person name="Brent M.R."/>
            <person name="Brooks A.N."/>
            <person name="Brown R.H."/>
            <person name="Butlin R.K."/>
            <person name="Caggese C."/>
            <person name="Calvi B.R."/>
            <person name="Bernardo de Carvalho A."/>
            <person name="Caspi A."/>
            <person name="Castrezana S."/>
            <person name="Celniker S.E."/>
            <person name="Chang J.L."/>
            <person name="Chapple C."/>
            <person name="Chatterji S."/>
            <person name="Chinwalla A."/>
            <person name="Civetta A."/>
            <person name="Clifton S.W."/>
            <person name="Comeron J.M."/>
            <person name="Costello J.C."/>
            <person name="Coyne J.A."/>
            <person name="Daub J."/>
            <person name="David R.G."/>
            <person name="Delcher A.L."/>
            <person name="Delehaunty K."/>
            <person name="Do C.B."/>
            <person name="Ebling H."/>
            <person name="Edwards K."/>
            <person name="Eickbush T."/>
            <person name="Evans J.D."/>
            <person name="Filipski A."/>
            <person name="Findeiss S."/>
            <person name="Freyhult E."/>
            <person name="Fulton L."/>
            <person name="Fulton R."/>
            <person name="Garcia A.C."/>
            <person name="Gardiner A."/>
            <person name="Garfield D.A."/>
            <person name="Garvin B.E."/>
            <person name="Gibson G."/>
            <person name="Gilbert D."/>
            <person name="Gnerre S."/>
            <person name="Godfrey J."/>
            <person name="Good R."/>
            <person name="Gotea V."/>
            <person name="Gravely B."/>
            <person name="Greenberg A.J."/>
            <person name="Griffiths-Jones S."/>
            <person name="Gross S."/>
            <person name="Guigo R."/>
            <person name="Gustafson E.A."/>
            <person name="Haerty W."/>
            <person name="Hahn M.W."/>
            <person name="Halligan D.L."/>
            <person name="Halpern A.L."/>
            <person name="Halter G.M."/>
            <person name="Han M.V."/>
            <person name="Heger A."/>
            <person name="Hillier L."/>
            <person name="Hinrichs A.S."/>
            <person name="Holmes I."/>
            <person name="Hoskins R.A."/>
            <person name="Hubisz M.J."/>
            <person name="Hultmark D."/>
            <person name="Huntley M.A."/>
            <person name="Jaffe D.B."/>
            <person name="Jagadeeshan S."/>
            <person name="Jeck W.R."/>
            <person name="Johnson J."/>
            <person name="Jones C.D."/>
            <person name="Jordan W.C."/>
            <person name="Karpen G.H."/>
            <person name="Kataoka E."/>
            <person name="Keightley P.D."/>
            <person name="Kheradpour P."/>
            <person name="Kirkness E.F."/>
            <person name="Koerich L.B."/>
            <person name="Kristiansen K."/>
            <person name="Kudrna D."/>
            <person name="Kulathinal R.J."/>
            <person name="Kumar S."/>
            <person name="Kwok R."/>
            <person name="Lander E."/>
            <person name="Langley C.H."/>
            <person name="Lapoint R."/>
            <person name="Lazzaro B.P."/>
            <person name="Lee S.J."/>
            <person name="Levesque L."/>
            <person name="Li R."/>
            <person name="Lin C.F."/>
            <person name="Lin M.F."/>
            <person name="Lindblad-Toh K."/>
            <person name="Llopart A."/>
            <person name="Long M."/>
            <person name="Low L."/>
            <person name="Lozovsky E."/>
            <person name="Lu J."/>
            <person name="Luo M."/>
            <person name="Machado C.A."/>
            <person name="Makalowski W."/>
            <person name="Marzo M."/>
            <person name="Matsuda M."/>
            <person name="Matzkin L."/>
            <person name="McAllister B."/>
            <person name="McBride C.S."/>
            <person name="McKernan B."/>
            <person name="McKernan K."/>
            <person name="Mendez-Lago M."/>
            <person name="Minx P."/>
            <person name="Mollenhauer M.U."/>
            <person name="Montooth K."/>
            <person name="Mount S.M."/>
            <person name="Mu X."/>
            <person name="Myers E."/>
            <person name="Negre B."/>
            <person name="Newfeld S."/>
            <person name="Nielsen R."/>
            <person name="Noor M.A."/>
            <person name="O'Grady P."/>
            <person name="Pachter L."/>
            <person name="Papaceit M."/>
            <person name="Parisi M.J."/>
            <person name="Parisi M."/>
            <person name="Parts L."/>
            <person name="Pedersen J.S."/>
            <person name="Pesole G."/>
            <person name="Phillippy A.M."/>
            <person name="Ponting C.P."/>
            <person name="Pop M."/>
            <person name="Porcelli D."/>
            <person name="Powell J.R."/>
            <person name="Prohaska S."/>
            <person name="Pruitt K."/>
            <person name="Puig M."/>
            <person name="Quesneville H."/>
            <person name="Ram K.R."/>
            <person name="Rand D."/>
            <person name="Rasmussen M.D."/>
            <person name="Reed L.K."/>
            <person name="Reenan R."/>
            <person name="Reily A."/>
            <person name="Remington K.A."/>
            <person name="Rieger T.T."/>
            <person name="Ritchie M.G."/>
            <person name="Robin C."/>
            <person name="Rogers Y.H."/>
            <person name="Rohde C."/>
            <person name="Rozas J."/>
            <person name="Rubenfield M.J."/>
            <person name="Ruiz A."/>
            <person name="Russo S."/>
            <person name="Salzberg S.L."/>
            <person name="Sanchez-Gracia A."/>
            <person name="Saranga D.J."/>
            <person name="Sato H."/>
            <person name="Schaeffer S.W."/>
            <person name="Schatz M.C."/>
            <person name="Schlenke T."/>
            <person name="Schwartz R."/>
            <person name="Segarra C."/>
            <person name="Singh R.S."/>
            <person name="Sirot L."/>
            <person name="Sirota M."/>
            <person name="Sisneros N.B."/>
            <person name="Smith C.D."/>
            <person name="Smith T.F."/>
            <person name="Spieth J."/>
            <person name="Stage D.E."/>
            <person name="Stark A."/>
            <person name="Stephan W."/>
            <person name="Strausberg R.L."/>
            <person name="Strempel S."/>
            <person name="Sturgill D."/>
            <person name="Sutton G."/>
            <person name="Sutton G.G."/>
            <person name="Tao W."/>
            <person name="Teichmann S."/>
            <person name="Tobari Y.N."/>
            <person name="Tomimura Y."/>
            <person name="Tsolas J.M."/>
            <person name="Valente V.L."/>
            <person name="Venter E."/>
            <person name="Venter J.C."/>
            <person name="Vicario S."/>
            <person name="Vieira F.G."/>
            <person name="Vilella A.J."/>
            <person name="Villasante A."/>
            <person name="Walenz B."/>
            <person name="Wang J."/>
            <person name="Wasserman M."/>
            <person name="Watts T."/>
            <person name="Wilson D."/>
            <person name="Wilson R.K."/>
            <person name="Wing R.A."/>
            <person name="Wolfner M.F."/>
            <person name="Wong A."/>
            <person name="Wong G.K."/>
            <person name="Wu C.I."/>
            <person name="Wu G."/>
            <person name="Yamamoto D."/>
            <person name="Yang H.P."/>
            <person name="Yang S.P."/>
            <person name="Yorke J.A."/>
            <person name="Yoshida K."/>
            <person name="Zdobnov E."/>
            <person name="Zhang P."/>
            <person name="Zhang Y."/>
            <person name="Zimin A.V."/>
            <person name="Baldwin J."/>
            <person name="Abdouelleil A."/>
            <person name="Abdulkadir J."/>
            <person name="Abebe A."/>
            <person name="Abera B."/>
            <person name="Abreu J."/>
            <person name="Acer S.C."/>
            <person name="Aftuck L."/>
            <person name="Alexander A."/>
            <person name="An P."/>
            <person name="Anderson E."/>
            <person name="Anderson S."/>
            <person name="Arachi H."/>
            <person name="Azer M."/>
            <person name="Bachantsang P."/>
            <person name="Barry A."/>
            <person name="Bayul T."/>
            <person name="Berlin A."/>
            <person name="Bessette D."/>
            <person name="Bloom T."/>
            <person name="Blye J."/>
            <person name="Boguslavskiy L."/>
            <person name="Bonnet C."/>
            <person name="Boukhgalter B."/>
            <person name="Bourzgui I."/>
            <person name="Brown A."/>
            <person name="Cahill P."/>
            <person name="Channer S."/>
            <person name="Cheshatsang Y."/>
            <person name="Chuda L."/>
            <person name="Citroen M."/>
            <person name="Collymore A."/>
            <person name="Cooke P."/>
            <person name="Costello M."/>
            <person name="D'Aco K."/>
            <person name="Daza R."/>
            <person name="De Haan G."/>
            <person name="DeGray S."/>
            <person name="DeMaso C."/>
            <person name="Dhargay N."/>
            <person name="Dooley K."/>
            <person name="Dooley E."/>
            <person name="Doricent M."/>
            <person name="Dorje P."/>
            <person name="Dorjee K."/>
            <person name="Dupes A."/>
            <person name="Elong R."/>
            <person name="Falk J."/>
            <person name="Farina A."/>
            <person name="Faro S."/>
            <person name="Ferguson D."/>
            <person name="Fisher S."/>
            <person name="Foley C.D."/>
            <person name="Franke A."/>
            <person name="Friedrich D."/>
            <person name="Gadbois L."/>
            <person name="Gearin G."/>
            <person name="Gearin C.R."/>
            <person name="Giannoukos G."/>
            <person name="Goode T."/>
            <person name="Graham J."/>
            <person name="Grandbois E."/>
            <person name="Grewal S."/>
            <person name="Gyaltsen K."/>
            <person name="Hafez N."/>
            <person name="Hagos B."/>
            <person name="Hall J."/>
            <person name="Henson C."/>
            <person name="Hollinger A."/>
            <person name="Honan T."/>
            <person name="Huard M.D."/>
            <person name="Hughes L."/>
            <person name="Hurhula B."/>
            <person name="Husby M.E."/>
            <person name="Kamat A."/>
            <person name="Kanga B."/>
            <person name="Kashin S."/>
            <person name="Khazanovich D."/>
            <person name="Kisner P."/>
            <person name="Lance K."/>
            <person name="Lara M."/>
            <person name="Lee W."/>
            <person name="Lennon N."/>
            <person name="Letendre F."/>
            <person name="LeVine R."/>
            <person name="Lipovsky A."/>
            <person name="Liu X."/>
            <person name="Liu J."/>
            <person name="Liu S."/>
            <person name="Lokyitsang T."/>
            <person name="Lokyitsang Y."/>
            <person name="Lubonja R."/>
            <person name="Lui A."/>
            <person name="MacDonald P."/>
            <person name="Magnisalis V."/>
            <person name="Maru K."/>
            <person name="Matthews C."/>
            <person name="McCusker W."/>
            <person name="McDonough S."/>
            <person name="Mehta T."/>
            <person name="Meldrim J."/>
            <person name="Meneus L."/>
            <person name="Mihai O."/>
            <person name="Mihalev A."/>
            <person name="Mihova T."/>
            <person name="Mittelman R."/>
            <person name="Mlenga V."/>
            <person name="Montmayeur A."/>
            <person name="Mulrain L."/>
            <person name="Navidi A."/>
            <person name="Naylor J."/>
            <person name="Negash T."/>
            <person name="Nguyen T."/>
            <person name="Nguyen N."/>
            <person name="Nicol R."/>
            <person name="Norbu C."/>
            <person name="Norbu N."/>
            <person name="Novod N."/>
            <person name="O'Neill B."/>
            <person name="Osman S."/>
            <person name="Markiewicz E."/>
            <person name="Oyono O.L."/>
            <person name="Patti C."/>
            <person name="Phunkhang P."/>
            <person name="Pierre F."/>
            <person name="Priest M."/>
            <person name="Raghuraman S."/>
            <person name="Rege F."/>
            <person name="Reyes R."/>
            <person name="Rise C."/>
            <person name="Rogov P."/>
            <person name="Ross K."/>
            <person name="Ryan E."/>
            <person name="Settipalli S."/>
            <person name="Shea T."/>
            <person name="Sherpa N."/>
            <person name="Shi L."/>
            <person name="Shih D."/>
            <person name="Sparrow T."/>
            <person name="Spaulding J."/>
            <person name="Stalker J."/>
            <person name="Stange-Thomann N."/>
            <person name="Stavropoulos S."/>
            <person name="Stone C."/>
            <person name="Strader C."/>
            <person name="Tesfaye S."/>
            <person name="Thomson T."/>
            <person name="Thoulutsang Y."/>
            <person name="Thoulutsang D."/>
            <person name="Topham K."/>
            <person name="Topping I."/>
            <person name="Tsamla T."/>
            <person name="Vassiliev H."/>
            <person name="Vo A."/>
            <person name="Wangchuk T."/>
            <person name="Wangdi T."/>
            <person name="Weiand M."/>
            <person name="Wilkinson J."/>
            <person name="Wilson A."/>
            <person name="Yadav S."/>
            <person name="Young G."/>
            <person name="Yu Q."/>
            <person name="Zembek L."/>
            <person name="Zhong D."/>
            <person name="Zimmer A."/>
            <person name="Zwirko Z."/>
            <person name="Jaffe D.B."/>
            <person name="Alvarez P."/>
            <person name="Brockman W."/>
            <person name="Butler J."/>
            <person name="Chin C."/>
            <person name="Gnerre S."/>
            <person name="Grabherr M."/>
            <person name="Kleber M."/>
            <person name="Mauceli E."/>
            <person name="MacCallum I."/>
        </authorList>
    </citation>
    <scope>NUCLEOTIDE SEQUENCE [LARGE SCALE GENOMIC DNA]</scope>
    <source>
        <strain evidence="2">Tucson 15010-1051.87</strain>
    </source>
</reference>
<dbReference type="eggNOG" id="ENOG502T70D">
    <property type="taxonomic scope" value="Eukaryota"/>
</dbReference>
<gene>
    <name evidence="1" type="primary">Dvir\GJ12104</name>
    <name evidence="1" type="ORF">Dvir_GJ12104</name>
</gene>
<organism evidence="1 2">
    <name type="scientific">Drosophila virilis</name>
    <name type="common">Fruit fly</name>
    <dbReference type="NCBI Taxonomy" id="7244"/>
    <lineage>
        <taxon>Eukaryota</taxon>
        <taxon>Metazoa</taxon>
        <taxon>Ecdysozoa</taxon>
        <taxon>Arthropoda</taxon>
        <taxon>Hexapoda</taxon>
        <taxon>Insecta</taxon>
        <taxon>Pterygota</taxon>
        <taxon>Neoptera</taxon>
        <taxon>Endopterygota</taxon>
        <taxon>Diptera</taxon>
        <taxon>Brachycera</taxon>
        <taxon>Muscomorpha</taxon>
        <taxon>Ephydroidea</taxon>
        <taxon>Drosophilidae</taxon>
        <taxon>Drosophila</taxon>
    </lineage>
</organism>
<evidence type="ECO:0000313" key="1">
    <source>
        <dbReference type="EMBL" id="EDW69461.2"/>
    </source>
</evidence>
<sequence length="208" mass="23440">MDPNKPIKTDEDDSSKNKPDCIVTKHAKRAVLEYLKQHGCTRANLETSAWARRNNQENVIDYICRAYKDAETRVNQECDSVSLSHINQWLQLLKSAELSTLCEYEAAAVVNALVLNEAQPEPAQLGGVNMGEVYGFVENALTGHPQKKLSAASEAFLSREIELLIDEANNDHSDNVARRMGQSLFDRQEYNYEAEPHKCSLDPLFLDE</sequence>
<dbReference type="Proteomes" id="UP000008792">
    <property type="component" value="Unassembled WGS sequence"/>
</dbReference>
<dbReference type="FunCoup" id="B4LGM3">
    <property type="interactions" value="23"/>
</dbReference>
<dbReference type="AlphaFoldDB" id="B4LGM3"/>
<protein>
    <submittedName>
        <fullName evidence="1">Uncharacterized protein</fullName>
    </submittedName>
</protein>
<dbReference type="OrthoDB" id="7930815at2759"/>
<dbReference type="InParanoid" id="B4LGM3"/>
<name>B4LGM3_DROVI</name>
<evidence type="ECO:0000313" key="2">
    <source>
        <dbReference type="Proteomes" id="UP000008792"/>
    </source>
</evidence>
<accession>B4LGM3</accession>
<dbReference type="EMBL" id="CH940647">
    <property type="protein sequence ID" value="EDW69461.2"/>
    <property type="molecule type" value="Genomic_DNA"/>
</dbReference>
<proteinExistence type="predicted"/>
<dbReference type="HOGENOM" id="CLU_1469690_0_0_1"/>
<dbReference type="KEGG" id="dvi:6622072"/>
<keyword evidence="2" id="KW-1185">Reference proteome</keyword>